<name>A0A319DMC2_9EURO</name>
<keyword evidence="4" id="KW-1185">Reference proteome</keyword>
<accession>A0A319DMC2</accession>
<keyword evidence="2" id="KW-0472">Membrane</keyword>
<organism evidence="3 4">
    <name type="scientific">Aspergillus ellipticus CBS 707.79</name>
    <dbReference type="NCBI Taxonomy" id="1448320"/>
    <lineage>
        <taxon>Eukaryota</taxon>
        <taxon>Fungi</taxon>
        <taxon>Dikarya</taxon>
        <taxon>Ascomycota</taxon>
        <taxon>Pezizomycotina</taxon>
        <taxon>Eurotiomycetes</taxon>
        <taxon>Eurotiomycetidae</taxon>
        <taxon>Eurotiales</taxon>
        <taxon>Aspergillaceae</taxon>
        <taxon>Aspergillus</taxon>
        <taxon>Aspergillus subgen. Circumdati</taxon>
    </lineage>
</organism>
<evidence type="ECO:0000256" key="2">
    <source>
        <dbReference type="SAM" id="Phobius"/>
    </source>
</evidence>
<evidence type="ECO:0000313" key="3">
    <source>
        <dbReference type="EMBL" id="PYH98539.1"/>
    </source>
</evidence>
<proteinExistence type="predicted"/>
<gene>
    <name evidence="3" type="ORF">BO71DRAFT_40749</name>
</gene>
<dbReference type="AlphaFoldDB" id="A0A319DMC2"/>
<feature type="transmembrane region" description="Helical" evidence="2">
    <location>
        <begin position="40"/>
        <end position="58"/>
    </location>
</feature>
<feature type="region of interest" description="Disordered" evidence="1">
    <location>
        <begin position="115"/>
        <end position="151"/>
    </location>
</feature>
<dbReference type="EMBL" id="KZ825810">
    <property type="protein sequence ID" value="PYH98539.1"/>
    <property type="molecule type" value="Genomic_DNA"/>
</dbReference>
<feature type="compositionally biased region" description="Basic and acidic residues" evidence="1">
    <location>
        <begin position="132"/>
        <end position="142"/>
    </location>
</feature>
<keyword evidence="2" id="KW-1133">Transmembrane helix</keyword>
<evidence type="ECO:0000313" key="4">
    <source>
        <dbReference type="Proteomes" id="UP000247810"/>
    </source>
</evidence>
<dbReference type="VEuPathDB" id="FungiDB:BO71DRAFT_40749"/>
<protein>
    <submittedName>
        <fullName evidence="3">Uncharacterized protein</fullName>
    </submittedName>
</protein>
<keyword evidence="2" id="KW-0812">Transmembrane</keyword>
<reference evidence="3 4" key="1">
    <citation type="submission" date="2018-02" db="EMBL/GenBank/DDBJ databases">
        <title>The genomes of Aspergillus section Nigri reveals drivers in fungal speciation.</title>
        <authorList>
            <consortium name="DOE Joint Genome Institute"/>
            <person name="Vesth T.C."/>
            <person name="Nybo J."/>
            <person name="Theobald S."/>
            <person name="Brandl J."/>
            <person name="Frisvad J.C."/>
            <person name="Nielsen K.F."/>
            <person name="Lyhne E.K."/>
            <person name="Kogle M.E."/>
            <person name="Kuo A."/>
            <person name="Riley R."/>
            <person name="Clum A."/>
            <person name="Nolan M."/>
            <person name="Lipzen A."/>
            <person name="Salamov A."/>
            <person name="Henrissat B."/>
            <person name="Wiebenga A."/>
            <person name="De vries R.P."/>
            <person name="Grigoriev I.V."/>
            <person name="Mortensen U.H."/>
            <person name="Andersen M.R."/>
            <person name="Baker S.E."/>
        </authorList>
    </citation>
    <scope>NUCLEOTIDE SEQUENCE [LARGE SCALE GENOMIC DNA]</scope>
    <source>
        <strain evidence="3 4">CBS 707.79</strain>
    </source>
</reference>
<evidence type="ECO:0000256" key="1">
    <source>
        <dbReference type="SAM" id="MobiDB-lite"/>
    </source>
</evidence>
<sequence>MGAPFWVIWWGGPGPAATNRLLLWQLPNYNSVFTESTNSPYGAVVVVVVVSVVVVVVVSSRQAGCVCCLGDGHLVASQFLSARCCASPFPPFCGAPLFCAKVPRLLIASNASSYLSSPVGSRMAPSLPSDESSPRQRADPKYNRTNRPFSL</sequence>
<dbReference type="Proteomes" id="UP000247810">
    <property type="component" value="Unassembled WGS sequence"/>
</dbReference>